<comment type="caution">
    <text evidence="2">The sequence shown here is derived from an EMBL/GenBank/DDBJ whole genome shotgun (WGS) entry which is preliminary data.</text>
</comment>
<name>A0A4Q7IN81_9GAMM</name>
<feature type="transmembrane region" description="Helical" evidence="1">
    <location>
        <begin position="240"/>
        <end position="260"/>
    </location>
</feature>
<evidence type="ECO:0000256" key="1">
    <source>
        <dbReference type="SAM" id="Phobius"/>
    </source>
</evidence>
<keyword evidence="1" id="KW-0812">Transmembrane</keyword>
<feature type="transmembrane region" description="Helical" evidence="1">
    <location>
        <begin position="126"/>
        <end position="144"/>
    </location>
</feature>
<organism evidence="2 3">
    <name type="scientific">Pseudoalteromonas phenolica</name>
    <dbReference type="NCBI Taxonomy" id="161398"/>
    <lineage>
        <taxon>Bacteria</taxon>
        <taxon>Pseudomonadati</taxon>
        <taxon>Pseudomonadota</taxon>
        <taxon>Gammaproteobacteria</taxon>
        <taxon>Alteromonadales</taxon>
        <taxon>Pseudoalteromonadaceae</taxon>
        <taxon>Pseudoalteromonas</taxon>
    </lineage>
</organism>
<feature type="transmembrane region" description="Helical" evidence="1">
    <location>
        <begin position="12"/>
        <end position="31"/>
    </location>
</feature>
<dbReference type="EMBL" id="PPSX01000021">
    <property type="protein sequence ID" value="RZQ53783.1"/>
    <property type="molecule type" value="Genomic_DNA"/>
</dbReference>
<sequence>MNMITPKTYQSPDQIFPFFAIAVGLVSMLAITDLSQLFLFTLVAVAIFFVGIPHGALDVIVIEKYCLKQLPFQSSLLKRVILYGVYLLIVLVCLFFWQSSPFLGLLTFYVLAIGHFQEDWFELNHFLARICLASILLSASVWLYSDNLTSLFMLLGNDQITAERFILLLKALNSISLISLVFIRAFHLYFKTHIKTTLGIALSAFLLPPLAFFLAYFCAFHSILHTKRIMTDYQLSRLSFICWVSIPMVGTALLAFAFFIMFNNIRAFDENLFSTTFILLFALTVPHMLLTIWSEKK</sequence>
<feature type="transmembrane region" description="Helical" evidence="1">
    <location>
        <begin position="37"/>
        <end position="60"/>
    </location>
</feature>
<proteinExistence type="predicted"/>
<dbReference type="RefSeq" id="WP_130254861.1">
    <property type="nucleotide sequence ID" value="NZ_PPSX01000021.1"/>
</dbReference>
<evidence type="ECO:0000313" key="3">
    <source>
        <dbReference type="Proteomes" id="UP000291338"/>
    </source>
</evidence>
<dbReference type="AlphaFoldDB" id="A0A4Q7IN81"/>
<dbReference type="Pfam" id="PF15461">
    <property type="entry name" value="BCD"/>
    <property type="match status" value="1"/>
</dbReference>
<feature type="transmembrane region" description="Helical" evidence="1">
    <location>
        <begin position="198"/>
        <end position="219"/>
    </location>
</feature>
<reference evidence="2 3" key="1">
    <citation type="submission" date="2018-01" db="EMBL/GenBank/DDBJ databases">
        <title>Co-occurrence of chitin degradation, pigmentation and bioactivity in marine Pseudoalteromonas.</title>
        <authorList>
            <person name="Paulsen S."/>
            <person name="Gram L."/>
            <person name="Machado H."/>
        </authorList>
    </citation>
    <scope>NUCLEOTIDE SEQUENCE [LARGE SCALE GENOMIC DNA]</scope>
    <source>
        <strain evidence="2 3">S3898</strain>
    </source>
</reference>
<dbReference type="NCBIfam" id="TIGR03753">
    <property type="entry name" value="blh_monoox"/>
    <property type="match status" value="1"/>
</dbReference>
<gene>
    <name evidence="2" type="ORF">C1E23_06800</name>
</gene>
<feature type="transmembrane region" description="Helical" evidence="1">
    <location>
        <begin position="80"/>
        <end position="97"/>
    </location>
</feature>
<keyword evidence="1" id="KW-1133">Transmembrane helix</keyword>
<evidence type="ECO:0008006" key="4">
    <source>
        <dbReference type="Google" id="ProtNLM"/>
    </source>
</evidence>
<accession>A0A4Q7IN81</accession>
<protein>
    <recommendedName>
        <fullName evidence="4">Beta-carotene 15,15'-dioxygenase</fullName>
    </recommendedName>
</protein>
<dbReference type="InterPro" id="IPR022270">
    <property type="entry name" value="Blh_diox"/>
</dbReference>
<evidence type="ECO:0000313" key="2">
    <source>
        <dbReference type="EMBL" id="RZQ53783.1"/>
    </source>
</evidence>
<feature type="transmembrane region" description="Helical" evidence="1">
    <location>
        <begin position="165"/>
        <end position="186"/>
    </location>
</feature>
<dbReference type="Proteomes" id="UP000291338">
    <property type="component" value="Unassembled WGS sequence"/>
</dbReference>
<keyword evidence="1" id="KW-0472">Membrane</keyword>
<dbReference type="GO" id="GO:0016702">
    <property type="term" value="F:oxidoreductase activity, acting on single donors with incorporation of molecular oxygen, incorporation of two atoms of oxygen"/>
    <property type="evidence" value="ECO:0007669"/>
    <property type="project" value="InterPro"/>
</dbReference>
<feature type="transmembrane region" description="Helical" evidence="1">
    <location>
        <begin position="272"/>
        <end position="293"/>
    </location>
</feature>